<keyword evidence="4" id="KW-0378">Hydrolase</keyword>
<dbReference type="GO" id="GO:0031981">
    <property type="term" value="C:nuclear lumen"/>
    <property type="evidence" value="ECO:0007669"/>
    <property type="project" value="UniProtKB-ARBA"/>
</dbReference>
<protein>
    <recommendedName>
        <fullName evidence="5">Ribonuclease PIN domain-containing protein</fullName>
    </recommendedName>
</protein>
<dbReference type="Proteomes" id="UP000053558">
    <property type="component" value="Unassembled WGS sequence"/>
</dbReference>
<feature type="domain" description="Ribonuclease PIN" evidence="5">
    <location>
        <begin position="11"/>
        <end position="101"/>
    </location>
</feature>
<proteinExistence type="inferred from homology"/>
<evidence type="ECO:0000256" key="1">
    <source>
        <dbReference type="ARBA" id="ARBA00005858"/>
    </source>
</evidence>
<comment type="caution">
    <text evidence="6">The sequence shown here is derived from an EMBL/GenBank/DDBJ whole genome shotgun (WGS) entry which is preliminary data.</text>
</comment>
<gene>
    <name evidence="6" type="ORF">CONPUDRAFT_153190</name>
</gene>
<dbReference type="OrthoDB" id="446759at2759"/>
<comment type="similarity">
    <text evidence="1">Belongs to the NOB1 family.</text>
</comment>
<evidence type="ECO:0000256" key="3">
    <source>
        <dbReference type="ARBA" id="ARBA00022723"/>
    </source>
</evidence>
<dbReference type="EMBL" id="JH711577">
    <property type="protein sequence ID" value="EIW82307.1"/>
    <property type="molecule type" value="Genomic_DNA"/>
</dbReference>
<sequence length="127" mass="13809">MAESSHRCKNLVLDSGPLLSLSPLRGLAEAYLTVPQVLDELKDKRAREHFERLGLSAGVRVEVRNPDAASLAHVIQFAKKTGDYSVLSHADICVLALTHSLHVREKAALEEAKTKASLIHGGHELLA</sequence>
<dbReference type="PANTHER" id="PTHR12814:SF2">
    <property type="entry name" value="RNA-BINDING PROTEIN NOB1"/>
    <property type="match status" value="1"/>
</dbReference>
<dbReference type="Gene3D" id="3.40.50.1010">
    <property type="entry name" value="5'-nuclease"/>
    <property type="match status" value="1"/>
</dbReference>
<dbReference type="GO" id="GO:0005737">
    <property type="term" value="C:cytoplasm"/>
    <property type="evidence" value="ECO:0007669"/>
    <property type="project" value="UniProtKB-ARBA"/>
</dbReference>
<dbReference type="AlphaFoldDB" id="A0A5M3MTD8"/>
<evidence type="ECO:0000313" key="7">
    <source>
        <dbReference type="Proteomes" id="UP000053558"/>
    </source>
</evidence>
<keyword evidence="7" id="KW-1185">Reference proteome</keyword>
<keyword evidence="3" id="KW-0479">Metal-binding</keyword>
<dbReference type="PANTHER" id="PTHR12814">
    <property type="entry name" value="RNA-BINDING PROTEIN NOB1"/>
    <property type="match status" value="1"/>
</dbReference>
<dbReference type="KEGG" id="cput:CONPUDRAFT_153190"/>
<dbReference type="GO" id="GO:0030490">
    <property type="term" value="P:maturation of SSU-rRNA"/>
    <property type="evidence" value="ECO:0007669"/>
    <property type="project" value="TreeGrafter"/>
</dbReference>
<dbReference type="GO" id="GO:0016787">
    <property type="term" value="F:hydrolase activity"/>
    <property type="evidence" value="ECO:0007669"/>
    <property type="project" value="UniProtKB-KW"/>
</dbReference>
<dbReference type="GO" id="GO:0030688">
    <property type="term" value="C:preribosome, small subunit precursor"/>
    <property type="evidence" value="ECO:0007669"/>
    <property type="project" value="TreeGrafter"/>
</dbReference>
<dbReference type="InterPro" id="IPR039907">
    <property type="entry name" value="NOB1"/>
</dbReference>
<evidence type="ECO:0000313" key="6">
    <source>
        <dbReference type="EMBL" id="EIW82307.1"/>
    </source>
</evidence>
<dbReference type="RefSeq" id="XP_007768020.1">
    <property type="nucleotide sequence ID" value="XM_007769830.1"/>
</dbReference>
<evidence type="ECO:0000259" key="5">
    <source>
        <dbReference type="Pfam" id="PF17146"/>
    </source>
</evidence>
<keyword evidence="2" id="KW-0540">Nuclease</keyword>
<reference evidence="7" key="1">
    <citation type="journal article" date="2012" name="Science">
        <title>The Paleozoic origin of enzymatic lignin decomposition reconstructed from 31 fungal genomes.</title>
        <authorList>
            <person name="Floudas D."/>
            <person name="Binder M."/>
            <person name="Riley R."/>
            <person name="Barry K."/>
            <person name="Blanchette R.A."/>
            <person name="Henrissat B."/>
            <person name="Martinez A.T."/>
            <person name="Otillar R."/>
            <person name="Spatafora J.W."/>
            <person name="Yadav J.S."/>
            <person name="Aerts A."/>
            <person name="Benoit I."/>
            <person name="Boyd A."/>
            <person name="Carlson A."/>
            <person name="Copeland A."/>
            <person name="Coutinho P.M."/>
            <person name="de Vries R.P."/>
            <person name="Ferreira P."/>
            <person name="Findley K."/>
            <person name="Foster B."/>
            <person name="Gaskell J."/>
            <person name="Glotzer D."/>
            <person name="Gorecki P."/>
            <person name="Heitman J."/>
            <person name="Hesse C."/>
            <person name="Hori C."/>
            <person name="Igarashi K."/>
            <person name="Jurgens J.A."/>
            <person name="Kallen N."/>
            <person name="Kersten P."/>
            <person name="Kohler A."/>
            <person name="Kuees U."/>
            <person name="Kumar T.K.A."/>
            <person name="Kuo A."/>
            <person name="LaButti K."/>
            <person name="Larrondo L.F."/>
            <person name="Lindquist E."/>
            <person name="Ling A."/>
            <person name="Lombard V."/>
            <person name="Lucas S."/>
            <person name="Lundell T."/>
            <person name="Martin R."/>
            <person name="McLaughlin D.J."/>
            <person name="Morgenstern I."/>
            <person name="Morin E."/>
            <person name="Murat C."/>
            <person name="Nagy L.G."/>
            <person name="Nolan M."/>
            <person name="Ohm R.A."/>
            <person name="Patyshakuliyeva A."/>
            <person name="Rokas A."/>
            <person name="Ruiz-Duenas F.J."/>
            <person name="Sabat G."/>
            <person name="Salamov A."/>
            <person name="Samejima M."/>
            <person name="Schmutz J."/>
            <person name="Slot J.C."/>
            <person name="St John F."/>
            <person name="Stenlid J."/>
            <person name="Sun H."/>
            <person name="Sun S."/>
            <person name="Syed K."/>
            <person name="Tsang A."/>
            <person name="Wiebenga A."/>
            <person name="Young D."/>
            <person name="Pisabarro A."/>
            <person name="Eastwood D.C."/>
            <person name="Martin F."/>
            <person name="Cullen D."/>
            <person name="Grigoriev I.V."/>
            <person name="Hibbett D.S."/>
        </authorList>
    </citation>
    <scope>NUCLEOTIDE SEQUENCE [LARGE SCALE GENOMIC DNA]</scope>
    <source>
        <strain evidence="7">RWD-64-598 SS2</strain>
    </source>
</reference>
<name>A0A5M3MTD8_CONPW</name>
<evidence type="ECO:0000256" key="4">
    <source>
        <dbReference type="ARBA" id="ARBA00022801"/>
    </source>
</evidence>
<dbReference type="CDD" id="cd09876">
    <property type="entry name" value="PIN_Nob1-like"/>
    <property type="match status" value="1"/>
</dbReference>
<dbReference type="Pfam" id="PF17146">
    <property type="entry name" value="PIN_6"/>
    <property type="match status" value="1"/>
</dbReference>
<dbReference type="GO" id="GO:0046872">
    <property type="term" value="F:metal ion binding"/>
    <property type="evidence" value="ECO:0007669"/>
    <property type="project" value="UniProtKB-KW"/>
</dbReference>
<organism evidence="6 7">
    <name type="scientific">Coniophora puteana (strain RWD-64-598)</name>
    <name type="common">Brown rot fungus</name>
    <dbReference type="NCBI Taxonomy" id="741705"/>
    <lineage>
        <taxon>Eukaryota</taxon>
        <taxon>Fungi</taxon>
        <taxon>Dikarya</taxon>
        <taxon>Basidiomycota</taxon>
        <taxon>Agaricomycotina</taxon>
        <taxon>Agaricomycetes</taxon>
        <taxon>Agaricomycetidae</taxon>
        <taxon>Boletales</taxon>
        <taxon>Coniophorineae</taxon>
        <taxon>Coniophoraceae</taxon>
        <taxon>Coniophora</taxon>
    </lineage>
</organism>
<accession>A0A5M3MTD8</accession>
<dbReference type="GO" id="GO:0004521">
    <property type="term" value="F:RNA endonuclease activity"/>
    <property type="evidence" value="ECO:0007669"/>
    <property type="project" value="UniProtKB-ARBA"/>
</dbReference>
<dbReference type="FunFam" id="3.40.50.1010:FF:000020">
    <property type="entry name" value="20S-pre-rRNA D-site endonuclease NOB1"/>
    <property type="match status" value="1"/>
</dbReference>
<dbReference type="InterPro" id="IPR033411">
    <property type="entry name" value="Ribonuclease_PIN"/>
</dbReference>
<dbReference type="GeneID" id="19203121"/>
<evidence type="ECO:0000256" key="2">
    <source>
        <dbReference type="ARBA" id="ARBA00022722"/>
    </source>
</evidence>